<feature type="transmembrane region" description="Helical" evidence="1">
    <location>
        <begin position="6"/>
        <end position="24"/>
    </location>
</feature>
<keyword evidence="3" id="KW-1185">Reference proteome</keyword>
<dbReference type="HOGENOM" id="CLU_3323107_0_0_2"/>
<dbReference type="AlphaFoldDB" id="A0A060HLJ8"/>
<dbReference type="EMBL" id="CP007536">
    <property type="protein sequence ID" value="AIC16100.1"/>
    <property type="molecule type" value="Genomic_DNA"/>
</dbReference>
<dbReference type="STRING" id="926571.NVIE_018430"/>
<reference evidence="2 3" key="1">
    <citation type="journal article" date="2014" name="Int. J. Syst. Evol. Microbiol.">
        <title>Nitrososphaera viennensis gen. nov., sp. nov., an aerobic and mesophilic, ammonia-oxidizing archaeon from soil and a member of the archaeal phylum Thaumarchaeota.</title>
        <authorList>
            <person name="Stieglmeier M."/>
            <person name="Klingl A."/>
            <person name="Alves R.J."/>
            <person name="Rittmann S.K."/>
            <person name="Melcher M."/>
            <person name="Leisch N."/>
            <person name="Schleper C."/>
        </authorList>
    </citation>
    <scope>NUCLEOTIDE SEQUENCE [LARGE SCALE GENOMIC DNA]</scope>
    <source>
        <strain evidence="2">EN76</strain>
    </source>
</reference>
<evidence type="ECO:0000313" key="2">
    <source>
        <dbReference type="EMBL" id="AIC16100.1"/>
    </source>
</evidence>
<keyword evidence="1" id="KW-1133">Transmembrane helix</keyword>
<protein>
    <submittedName>
        <fullName evidence="2">Uncharacterized protein</fullName>
    </submittedName>
</protein>
<name>A0A060HLJ8_9ARCH</name>
<dbReference type="KEGG" id="nvn:NVIE_018430"/>
<proteinExistence type="predicted"/>
<sequence length="38" mass="4254">MEPYEIAGIAGVAFIAWLVGSKVLDDEMRLCLKRQSSR</sequence>
<evidence type="ECO:0000313" key="3">
    <source>
        <dbReference type="Proteomes" id="UP000027093"/>
    </source>
</evidence>
<organism evidence="2 3">
    <name type="scientific">Nitrososphaera viennensis EN76</name>
    <dbReference type="NCBI Taxonomy" id="926571"/>
    <lineage>
        <taxon>Archaea</taxon>
        <taxon>Nitrososphaerota</taxon>
        <taxon>Nitrososphaeria</taxon>
        <taxon>Nitrososphaerales</taxon>
        <taxon>Nitrososphaeraceae</taxon>
        <taxon>Nitrososphaera</taxon>
    </lineage>
</organism>
<keyword evidence="1" id="KW-0812">Transmembrane</keyword>
<accession>A0A060HLJ8</accession>
<gene>
    <name evidence="2" type="ORF">NVIE_018430</name>
</gene>
<evidence type="ECO:0000256" key="1">
    <source>
        <dbReference type="SAM" id="Phobius"/>
    </source>
</evidence>
<keyword evidence="1" id="KW-0472">Membrane</keyword>
<dbReference type="Proteomes" id="UP000027093">
    <property type="component" value="Chromosome"/>
</dbReference>